<organism evidence="1 2">
    <name type="scientific">Cordylochernes scorpioides</name>
    <dbReference type="NCBI Taxonomy" id="51811"/>
    <lineage>
        <taxon>Eukaryota</taxon>
        <taxon>Metazoa</taxon>
        <taxon>Ecdysozoa</taxon>
        <taxon>Arthropoda</taxon>
        <taxon>Chelicerata</taxon>
        <taxon>Arachnida</taxon>
        <taxon>Pseudoscorpiones</taxon>
        <taxon>Cheliferoidea</taxon>
        <taxon>Chernetidae</taxon>
        <taxon>Cordylochernes</taxon>
    </lineage>
</organism>
<dbReference type="EMBL" id="CP092863">
    <property type="protein sequence ID" value="UYV61995.1"/>
    <property type="molecule type" value="Genomic_DNA"/>
</dbReference>
<dbReference type="InterPro" id="IPR036397">
    <property type="entry name" value="RNaseH_sf"/>
</dbReference>
<protein>
    <recommendedName>
        <fullName evidence="3">Transposase</fullName>
    </recommendedName>
</protein>
<reference evidence="1 2" key="1">
    <citation type="submission" date="2022-01" db="EMBL/GenBank/DDBJ databases">
        <title>A chromosomal length assembly of Cordylochernes scorpioides.</title>
        <authorList>
            <person name="Zeh D."/>
            <person name="Zeh J."/>
        </authorList>
    </citation>
    <scope>NUCLEOTIDE SEQUENCE [LARGE SCALE GENOMIC DNA]</scope>
    <source>
        <strain evidence="1">IN4F17</strain>
        <tissue evidence="1">Whole Body</tissue>
    </source>
</reference>
<dbReference type="PANTHER" id="PTHR46060:SF1">
    <property type="entry name" value="MARINER MOS1 TRANSPOSASE-LIKE PROTEIN"/>
    <property type="match status" value="1"/>
</dbReference>
<dbReference type="Gene3D" id="3.30.420.10">
    <property type="entry name" value="Ribonuclease H-like superfamily/Ribonuclease H"/>
    <property type="match status" value="1"/>
</dbReference>
<evidence type="ECO:0000313" key="1">
    <source>
        <dbReference type="EMBL" id="UYV61995.1"/>
    </source>
</evidence>
<gene>
    <name evidence="1" type="ORF">LAZ67_1007370</name>
</gene>
<sequence>MASQGFINTKETKDNSFCWKSTLDYFWESKGCILEDYLPKGQTVNRIPKICSKRRGLLSKGVCLKHDNDRSQALIHPPYSPDLAPSNYYLFGHLKRFLRGMTSKTDNEVKNEKSHPRKRFALLALVSVEQAVPLRPKENWTQWLLGNNEIGI</sequence>
<name>A0ABY6K451_9ARAC</name>
<evidence type="ECO:0000313" key="2">
    <source>
        <dbReference type="Proteomes" id="UP001235939"/>
    </source>
</evidence>
<proteinExistence type="predicted"/>
<evidence type="ECO:0008006" key="3">
    <source>
        <dbReference type="Google" id="ProtNLM"/>
    </source>
</evidence>
<dbReference type="Proteomes" id="UP001235939">
    <property type="component" value="Chromosome 01"/>
</dbReference>
<dbReference type="PANTHER" id="PTHR46060">
    <property type="entry name" value="MARINER MOS1 TRANSPOSASE-LIKE PROTEIN"/>
    <property type="match status" value="1"/>
</dbReference>
<accession>A0ABY6K451</accession>
<dbReference type="InterPro" id="IPR052709">
    <property type="entry name" value="Transposase-MT_Hybrid"/>
</dbReference>
<keyword evidence="2" id="KW-1185">Reference proteome</keyword>